<sequence>GIQRTYVSGVDIAPSNILLSGVETELAIHQKREYILKQRLKDLGNLYDICFLDCSPSLGILTLNALVSCSEVIVPVQTHYYAIEGLKQLLETINIVKERFNSSLRICGVLLTFVETRSLLSRDVQRQAREFFGDLVFETVIHKNVRLAEAPSAGESVVTYDENSRGALEYLALAREINNGETKRRTAEKDLLNL</sequence>
<dbReference type="PANTHER" id="PTHR13696">
    <property type="entry name" value="P-LOOP CONTAINING NUCLEOSIDE TRIPHOSPHATE HYDROLASE"/>
    <property type="match status" value="1"/>
</dbReference>
<comment type="caution">
    <text evidence="2">The sequence shown here is derived from an EMBL/GenBank/DDBJ whole genome shotgun (WGS) entry which is preliminary data.</text>
</comment>
<dbReference type="SUPFAM" id="SSF52540">
    <property type="entry name" value="P-loop containing nucleoside triphosphate hydrolases"/>
    <property type="match status" value="1"/>
</dbReference>
<dbReference type="Pfam" id="PF13614">
    <property type="entry name" value="AAA_31"/>
    <property type="match status" value="1"/>
</dbReference>
<reference evidence="2" key="1">
    <citation type="journal article" date="2015" name="Nature">
        <title>Complex archaea that bridge the gap between prokaryotes and eukaryotes.</title>
        <authorList>
            <person name="Spang A."/>
            <person name="Saw J.H."/>
            <person name="Jorgensen S.L."/>
            <person name="Zaremba-Niedzwiedzka K."/>
            <person name="Martijn J."/>
            <person name="Lind A.E."/>
            <person name="van Eijk R."/>
            <person name="Schleper C."/>
            <person name="Guy L."/>
            <person name="Ettema T.J."/>
        </authorList>
    </citation>
    <scope>NUCLEOTIDE SEQUENCE</scope>
</reference>
<dbReference type="InterPro" id="IPR027417">
    <property type="entry name" value="P-loop_NTPase"/>
</dbReference>
<dbReference type="PANTHER" id="PTHR13696:SF52">
    <property type="entry name" value="PARA FAMILY PROTEIN CT_582"/>
    <property type="match status" value="1"/>
</dbReference>
<evidence type="ECO:0000259" key="1">
    <source>
        <dbReference type="Pfam" id="PF13614"/>
    </source>
</evidence>
<dbReference type="AlphaFoldDB" id="A0A0F9E0P3"/>
<feature type="domain" description="AAA" evidence="1">
    <location>
        <begin position="2"/>
        <end position="106"/>
    </location>
</feature>
<organism evidence="2">
    <name type="scientific">marine sediment metagenome</name>
    <dbReference type="NCBI Taxonomy" id="412755"/>
    <lineage>
        <taxon>unclassified sequences</taxon>
        <taxon>metagenomes</taxon>
        <taxon>ecological metagenomes</taxon>
    </lineage>
</organism>
<name>A0A0F9E0P3_9ZZZZ</name>
<accession>A0A0F9E0P3</accession>
<dbReference type="CDD" id="cd02042">
    <property type="entry name" value="ParAB_family"/>
    <property type="match status" value="1"/>
</dbReference>
<evidence type="ECO:0000313" key="2">
    <source>
        <dbReference type="EMBL" id="KKL67593.1"/>
    </source>
</evidence>
<dbReference type="EMBL" id="LAZR01026809">
    <property type="protein sequence ID" value="KKL67593.1"/>
    <property type="molecule type" value="Genomic_DNA"/>
</dbReference>
<proteinExistence type="predicted"/>
<dbReference type="Gene3D" id="3.40.50.300">
    <property type="entry name" value="P-loop containing nucleotide triphosphate hydrolases"/>
    <property type="match status" value="1"/>
</dbReference>
<protein>
    <recommendedName>
        <fullName evidence="1">AAA domain-containing protein</fullName>
    </recommendedName>
</protein>
<gene>
    <name evidence="2" type="ORF">LCGC14_2133410</name>
</gene>
<dbReference type="InterPro" id="IPR050678">
    <property type="entry name" value="DNA_Partitioning_ATPase"/>
</dbReference>
<feature type="non-terminal residue" evidence="2">
    <location>
        <position position="1"/>
    </location>
</feature>
<dbReference type="InterPro" id="IPR025669">
    <property type="entry name" value="AAA_dom"/>
</dbReference>